<sequence length="356" mass="40208">MTSETLQSLNTNTLIGNTEHRGTAWHYRRELQGEEPNHYPGPIPVEDVARRLFDWQAESRPLAVERPADAMTMTHLNERGEPMRWVPVKGRQAIVRSDRDDGGVLGVFTDSYIPHQYTEYLLSSLANILDDSLSISSAGLLKDGAIAWVEVSVPKSITTPEGVQFRPNLLATTTLDGSLATTYKRTVTDVVCDNTRMVALREPGQDLKIRHSRNSRLQLEPARRALALVHTTAEIFAAQVSRLCEVDVDRRTWSRFLDSWVPMTGRDGERLPPRAARFAEQKREAISSLYVHDRRVEPWAGTAHAVLQAVNTYEHHVSPVRGRSRVQRNMLRTVNGDFATLDQTVWETLERVLVDA</sequence>
<gene>
    <name evidence="1" type="ORF">GB881_04600</name>
</gene>
<name>A0A6N7EJG7_9MICO</name>
<comment type="caution">
    <text evidence="1">The sequence shown here is derived from an EMBL/GenBank/DDBJ whole genome shotgun (WGS) entry which is preliminary data.</text>
</comment>
<evidence type="ECO:0000313" key="2">
    <source>
        <dbReference type="Proteomes" id="UP000437709"/>
    </source>
</evidence>
<keyword evidence="2" id="KW-1185">Reference proteome</keyword>
<dbReference type="RefSeq" id="WP_152196176.1">
    <property type="nucleotide sequence ID" value="NZ_VUKD01000004.1"/>
</dbReference>
<dbReference type="EMBL" id="WHPC01000010">
    <property type="protein sequence ID" value="MPV36336.1"/>
    <property type="molecule type" value="Genomic_DNA"/>
</dbReference>
<protein>
    <submittedName>
        <fullName evidence="1">DUF932 domain-containing protein</fullName>
    </submittedName>
</protein>
<dbReference type="InterPro" id="IPR017686">
    <property type="entry name" value="Phg/plasmid-like_prot"/>
</dbReference>
<dbReference type="OrthoDB" id="5141542at2"/>
<accession>A0A6N7EJG7</accession>
<dbReference type="InterPro" id="IPR026325">
    <property type="entry name" value="DUF932"/>
</dbReference>
<dbReference type="AlphaFoldDB" id="A0A6N7EJG7"/>
<proteinExistence type="predicted"/>
<organism evidence="1 2">
    <name type="scientific">Georgenia subflava</name>
    <dbReference type="NCBI Taxonomy" id="1622177"/>
    <lineage>
        <taxon>Bacteria</taxon>
        <taxon>Bacillati</taxon>
        <taxon>Actinomycetota</taxon>
        <taxon>Actinomycetes</taxon>
        <taxon>Micrococcales</taxon>
        <taxon>Bogoriellaceae</taxon>
        <taxon>Georgenia</taxon>
    </lineage>
</organism>
<dbReference type="NCBIfam" id="TIGR03299">
    <property type="entry name" value="LGT_TIGR03299"/>
    <property type="match status" value="1"/>
</dbReference>
<evidence type="ECO:0000313" key="1">
    <source>
        <dbReference type="EMBL" id="MPV36336.1"/>
    </source>
</evidence>
<dbReference type="Pfam" id="PF06067">
    <property type="entry name" value="DUF932"/>
    <property type="match status" value="1"/>
</dbReference>
<dbReference type="Proteomes" id="UP000437709">
    <property type="component" value="Unassembled WGS sequence"/>
</dbReference>
<reference evidence="1 2" key="1">
    <citation type="submission" date="2019-10" db="EMBL/GenBank/DDBJ databases">
        <title>Georgenia wutianyii sp. nov. and Georgenia yuyongxinii sp. nov. isolated from plateau pika (Ochotona curzoniae) in the Qinghai-Tibet plateau of China.</title>
        <authorList>
            <person name="Tian Z."/>
        </authorList>
    </citation>
    <scope>NUCLEOTIDE SEQUENCE [LARGE SCALE GENOMIC DNA]</scope>
    <source>
        <strain evidence="1 2">JCM 19765</strain>
    </source>
</reference>